<gene>
    <name evidence="6" type="primary">hflX</name>
    <name evidence="11" type="ORF">SAMN05421730_1003130</name>
</gene>
<evidence type="ECO:0000256" key="6">
    <source>
        <dbReference type="HAMAP-Rule" id="MF_00900"/>
    </source>
</evidence>
<keyword evidence="2 8" id="KW-0479">Metal-binding</keyword>
<evidence type="ECO:0000256" key="2">
    <source>
        <dbReference type="ARBA" id="ARBA00022723"/>
    </source>
</evidence>
<evidence type="ECO:0000313" key="12">
    <source>
        <dbReference type="Proteomes" id="UP000199315"/>
    </source>
</evidence>
<comment type="subunit">
    <text evidence="6">Monomer. Associates with the 50S ribosomal subunit.</text>
</comment>
<dbReference type="InterPro" id="IPR025121">
    <property type="entry name" value="GTPase_HflX_N"/>
</dbReference>
<dbReference type="EMBL" id="FMKA01000003">
    <property type="protein sequence ID" value="SCP96033.1"/>
    <property type="molecule type" value="Genomic_DNA"/>
</dbReference>
<evidence type="ECO:0000259" key="10">
    <source>
        <dbReference type="PROSITE" id="PS51705"/>
    </source>
</evidence>
<evidence type="ECO:0000256" key="7">
    <source>
        <dbReference type="PIRSR" id="PIRSR006809-1"/>
    </source>
</evidence>
<evidence type="ECO:0000256" key="1">
    <source>
        <dbReference type="ARBA" id="ARBA00022490"/>
    </source>
</evidence>
<keyword evidence="4 8" id="KW-0460">Magnesium</keyword>
<dbReference type="InterPro" id="IPR027417">
    <property type="entry name" value="P-loop_NTPase"/>
</dbReference>
<organism evidence="11 12">
    <name type="scientific">Anaerobium acetethylicum</name>
    <dbReference type="NCBI Taxonomy" id="1619234"/>
    <lineage>
        <taxon>Bacteria</taxon>
        <taxon>Bacillati</taxon>
        <taxon>Bacillota</taxon>
        <taxon>Clostridia</taxon>
        <taxon>Lachnospirales</taxon>
        <taxon>Lachnospiraceae</taxon>
        <taxon>Anaerobium</taxon>
    </lineage>
</organism>
<dbReference type="InterPro" id="IPR016496">
    <property type="entry name" value="GTPase_HflX"/>
</dbReference>
<evidence type="ECO:0000256" key="9">
    <source>
        <dbReference type="SAM" id="Coils"/>
    </source>
</evidence>
<accession>A0A1D3TQW6</accession>
<keyword evidence="12" id="KW-1185">Reference proteome</keyword>
<dbReference type="Pfam" id="PF16360">
    <property type="entry name" value="GTP-bdg_M"/>
    <property type="match status" value="1"/>
</dbReference>
<dbReference type="OrthoDB" id="9812272at2"/>
<keyword evidence="9" id="KW-0175">Coiled coil</keyword>
<dbReference type="SUPFAM" id="SSF52540">
    <property type="entry name" value="P-loop containing nucleoside triphosphate hydrolases"/>
    <property type="match status" value="1"/>
</dbReference>
<dbReference type="Proteomes" id="UP000199315">
    <property type="component" value="Unassembled WGS sequence"/>
</dbReference>
<dbReference type="InterPro" id="IPR030394">
    <property type="entry name" value="G_HFLX_dom"/>
</dbReference>
<dbReference type="FunFam" id="3.40.50.11060:FF:000001">
    <property type="entry name" value="GTPase HflX"/>
    <property type="match status" value="1"/>
</dbReference>
<dbReference type="Pfam" id="PF13167">
    <property type="entry name" value="GTP-bdg_N"/>
    <property type="match status" value="1"/>
</dbReference>
<dbReference type="AlphaFoldDB" id="A0A1D3TQW6"/>
<feature type="binding site" evidence="7">
    <location>
        <begin position="208"/>
        <end position="215"/>
    </location>
    <ligand>
        <name>GTP</name>
        <dbReference type="ChEBI" id="CHEBI:37565"/>
    </ligand>
</feature>
<keyword evidence="3 6" id="KW-0547">Nucleotide-binding</keyword>
<reference evidence="11 12" key="1">
    <citation type="submission" date="2016-09" db="EMBL/GenBank/DDBJ databases">
        <authorList>
            <person name="Capua I."/>
            <person name="De Benedictis P."/>
            <person name="Joannis T."/>
            <person name="Lombin L.H."/>
            <person name="Cattoli G."/>
        </authorList>
    </citation>
    <scope>NUCLEOTIDE SEQUENCE [LARGE SCALE GENOMIC DNA]</scope>
    <source>
        <strain evidence="11 12">GluBS11</strain>
    </source>
</reference>
<dbReference type="PROSITE" id="PS51705">
    <property type="entry name" value="G_HFLX"/>
    <property type="match status" value="1"/>
</dbReference>
<evidence type="ECO:0000256" key="4">
    <source>
        <dbReference type="ARBA" id="ARBA00022842"/>
    </source>
</evidence>
<keyword evidence="5 6" id="KW-0342">GTP-binding</keyword>
<dbReference type="GO" id="GO:0043022">
    <property type="term" value="F:ribosome binding"/>
    <property type="evidence" value="ECO:0007669"/>
    <property type="project" value="TreeGrafter"/>
</dbReference>
<dbReference type="NCBIfam" id="TIGR00231">
    <property type="entry name" value="small_GTP"/>
    <property type="match status" value="1"/>
</dbReference>
<dbReference type="InterPro" id="IPR006073">
    <property type="entry name" value="GTP-bd"/>
</dbReference>
<feature type="binding site" evidence="7">
    <location>
        <begin position="344"/>
        <end position="346"/>
    </location>
    <ligand>
        <name>GTP</name>
        <dbReference type="ChEBI" id="CHEBI:37565"/>
    </ligand>
</feature>
<feature type="domain" description="Hflx-type G" evidence="10">
    <location>
        <begin position="202"/>
        <end position="366"/>
    </location>
</feature>
<feature type="binding site" evidence="7">
    <location>
        <begin position="233"/>
        <end position="237"/>
    </location>
    <ligand>
        <name>GTP</name>
        <dbReference type="ChEBI" id="CHEBI:37565"/>
    </ligand>
</feature>
<dbReference type="PIRSF" id="PIRSF006809">
    <property type="entry name" value="GTP-binding_hflX_prd"/>
    <property type="match status" value="1"/>
</dbReference>
<dbReference type="GO" id="GO:0003924">
    <property type="term" value="F:GTPase activity"/>
    <property type="evidence" value="ECO:0007669"/>
    <property type="project" value="UniProtKB-UniRule"/>
</dbReference>
<dbReference type="CDD" id="cd01878">
    <property type="entry name" value="HflX"/>
    <property type="match status" value="1"/>
</dbReference>
<feature type="binding site" evidence="8">
    <location>
        <position position="235"/>
    </location>
    <ligand>
        <name>Mg(2+)</name>
        <dbReference type="ChEBI" id="CHEBI:18420"/>
    </ligand>
</feature>
<dbReference type="InterPro" id="IPR042108">
    <property type="entry name" value="GTPase_HflX_N_sf"/>
</dbReference>
<dbReference type="PANTHER" id="PTHR10229:SF0">
    <property type="entry name" value="GTP-BINDING PROTEIN 6-RELATED"/>
    <property type="match status" value="1"/>
</dbReference>
<feature type="coiled-coil region" evidence="9">
    <location>
        <begin position="161"/>
        <end position="195"/>
    </location>
</feature>
<comment type="cofactor">
    <cofactor evidence="8">
        <name>Mg(2+)</name>
        <dbReference type="ChEBI" id="CHEBI:18420"/>
    </cofactor>
</comment>
<dbReference type="GO" id="GO:0005525">
    <property type="term" value="F:GTP binding"/>
    <property type="evidence" value="ECO:0007669"/>
    <property type="project" value="UniProtKB-UniRule"/>
</dbReference>
<dbReference type="GO" id="GO:0005737">
    <property type="term" value="C:cytoplasm"/>
    <property type="evidence" value="ECO:0007669"/>
    <property type="project" value="UniProtKB-SubCell"/>
</dbReference>
<dbReference type="RefSeq" id="WP_091230861.1">
    <property type="nucleotide sequence ID" value="NZ_FMKA01000003.1"/>
</dbReference>
<evidence type="ECO:0000256" key="5">
    <source>
        <dbReference type="ARBA" id="ARBA00023134"/>
    </source>
</evidence>
<sequence>MADTIEMKDILEKVILVGVSTQNDDDTEESVEELEDLVKTAGAVTVGTVIQNRESVHPGTYVGKGKIEEIRLLADELGATGIVCDDELSPVQLRNLEDALGIKVMDRTLIILDIFAARASTNEGKIQVELAQLKYRLGRLVGLRSSLSRLGGGIGTRGPGEKKLEMDRRLVKDRIAQLNRELDDVKRHREITRGQRSKNQTPVAAIVGYTNAGKSTLLNSLTAAGVLEEDKLFATLDPTTRTLELPSKQQILLTDTVGFIRKLPHHLIEAFRSTLEEAKYADMIIHVVDASNPQMEKQMHIVYETLEKLGVREKTIITLFNKVDKVTNEQILRDFKADRTLRISAKTGTGLDELKDILEDILRGKKILIEKVYGYNDAGRIQLIRKYGELLEEEYRPEGIYVKAYVPLEIYENVTK</sequence>
<dbReference type="Gene3D" id="3.40.50.300">
    <property type="entry name" value="P-loop containing nucleotide triphosphate hydrolases"/>
    <property type="match status" value="1"/>
</dbReference>
<dbReference type="NCBIfam" id="TIGR03156">
    <property type="entry name" value="GTP_HflX"/>
    <property type="match status" value="1"/>
</dbReference>
<dbReference type="Gene3D" id="3.40.50.11060">
    <property type="entry name" value="GTPase HflX, N-terminal domain"/>
    <property type="match status" value="1"/>
</dbReference>
<comment type="similarity">
    <text evidence="6">Belongs to the TRAFAC class OBG-HflX-like GTPase superfamily. HflX GTPase family.</text>
</comment>
<evidence type="ECO:0000313" key="11">
    <source>
        <dbReference type="EMBL" id="SCP96033.1"/>
    </source>
</evidence>
<dbReference type="HAMAP" id="MF_00900">
    <property type="entry name" value="GTPase_HflX"/>
    <property type="match status" value="1"/>
</dbReference>
<proteinExistence type="inferred from homology"/>
<feature type="binding site" evidence="7">
    <location>
        <begin position="255"/>
        <end position="258"/>
    </location>
    <ligand>
        <name>GTP</name>
        <dbReference type="ChEBI" id="CHEBI:37565"/>
    </ligand>
</feature>
<dbReference type="PRINTS" id="PR00326">
    <property type="entry name" value="GTP1OBG"/>
</dbReference>
<feature type="binding site" evidence="8">
    <location>
        <position position="215"/>
    </location>
    <ligand>
        <name>Mg(2+)</name>
        <dbReference type="ChEBI" id="CHEBI:18420"/>
    </ligand>
</feature>
<dbReference type="GO" id="GO:0046872">
    <property type="term" value="F:metal ion binding"/>
    <property type="evidence" value="ECO:0007669"/>
    <property type="project" value="UniProtKB-KW"/>
</dbReference>
<evidence type="ECO:0000256" key="8">
    <source>
        <dbReference type="PIRSR" id="PIRSR006809-2"/>
    </source>
</evidence>
<dbReference type="Pfam" id="PF01926">
    <property type="entry name" value="MMR_HSR1"/>
    <property type="match status" value="1"/>
</dbReference>
<evidence type="ECO:0000256" key="3">
    <source>
        <dbReference type="ARBA" id="ARBA00022741"/>
    </source>
</evidence>
<comment type="function">
    <text evidence="6">GTPase that associates with the 50S ribosomal subunit and may have a role during protein synthesis or ribosome biogenesis.</text>
</comment>
<dbReference type="STRING" id="1619234.SAMN05421730_1003130"/>
<comment type="subcellular location">
    <subcellularLocation>
        <location evidence="6">Cytoplasm</location>
    </subcellularLocation>
    <text evidence="6">May associate with membranes.</text>
</comment>
<name>A0A1D3TQW6_9FIRM</name>
<protein>
    <recommendedName>
        <fullName evidence="6">GTPase HflX</fullName>
    </recommendedName>
    <alternativeName>
        <fullName evidence="6">GTP-binding protein HflX</fullName>
    </alternativeName>
</protein>
<dbReference type="PANTHER" id="PTHR10229">
    <property type="entry name" value="GTP-BINDING PROTEIN HFLX"/>
    <property type="match status" value="1"/>
</dbReference>
<keyword evidence="1 6" id="KW-0963">Cytoplasm</keyword>
<dbReference type="InterPro" id="IPR032305">
    <property type="entry name" value="GTP-bd_M"/>
</dbReference>
<dbReference type="InterPro" id="IPR005225">
    <property type="entry name" value="Small_GTP-bd"/>
</dbReference>
<feature type="binding site" evidence="7">
    <location>
        <begin position="321"/>
        <end position="324"/>
    </location>
    <ligand>
        <name>GTP</name>
        <dbReference type="ChEBI" id="CHEBI:37565"/>
    </ligand>
</feature>
<dbReference type="Gene3D" id="6.10.250.2860">
    <property type="match status" value="1"/>
</dbReference>